<comment type="caution">
    <text evidence="6">The sequence shown here is derived from an EMBL/GenBank/DDBJ whole genome shotgun (WGS) entry which is preliminary data.</text>
</comment>
<dbReference type="InterPro" id="IPR045540">
    <property type="entry name" value="YegS/DAGK_C"/>
</dbReference>
<dbReference type="Proteomes" id="UP001500936">
    <property type="component" value="Unassembled WGS sequence"/>
</dbReference>
<dbReference type="InterPro" id="IPR050187">
    <property type="entry name" value="Lipid_Phosphate_FormReg"/>
</dbReference>
<sequence length="299" mass="34059">MQPPQKLKLLFAINPVSGGQSKESWEESIKTYCEDRPHELNLLMLNGEDDEDRLTQEIETYKPDRVVAVGGDGTVKMVAERLLNRNIPLGILPAGSANGMARDLALPTNAEEALNVIVNGRVQPIDLICVNDKDLCLHLSDIGLNAQLVKYYHDNNWRGKLGYARGVLRVLLRKRPMNVEISTAKGMMRREAFMVALANARMYGTGAVINPEGDVSDGYFEVIIIRQFSWPEFLKMFWRYRPFDPKKIEVFHAKSLTIETRKRAYFQIDGEYRGLIKRLDARILPGQLQVMLPQEEEEV</sequence>
<proteinExistence type="predicted"/>
<name>A0ABP8K581_9BACT</name>
<evidence type="ECO:0000256" key="4">
    <source>
        <dbReference type="ARBA" id="ARBA00022840"/>
    </source>
</evidence>
<dbReference type="SMART" id="SM00046">
    <property type="entry name" value="DAGKc"/>
    <property type="match status" value="1"/>
</dbReference>
<keyword evidence="1" id="KW-0808">Transferase</keyword>
<organism evidence="6 7">
    <name type="scientific">Nibrella viscosa</name>
    <dbReference type="NCBI Taxonomy" id="1084524"/>
    <lineage>
        <taxon>Bacteria</taxon>
        <taxon>Pseudomonadati</taxon>
        <taxon>Bacteroidota</taxon>
        <taxon>Cytophagia</taxon>
        <taxon>Cytophagales</taxon>
        <taxon>Spirosomataceae</taxon>
        <taxon>Nibrella</taxon>
    </lineage>
</organism>
<dbReference type="PROSITE" id="PS50146">
    <property type="entry name" value="DAGK"/>
    <property type="match status" value="1"/>
</dbReference>
<dbReference type="Gene3D" id="3.40.50.10330">
    <property type="entry name" value="Probable inorganic polyphosphate/atp-NAD kinase, domain 1"/>
    <property type="match status" value="1"/>
</dbReference>
<keyword evidence="2" id="KW-0547">Nucleotide-binding</keyword>
<feature type="domain" description="DAGKc" evidence="5">
    <location>
        <begin position="4"/>
        <end position="134"/>
    </location>
</feature>
<dbReference type="GO" id="GO:0016301">
    <property type="term" value="F:kinase activity"/>
    <property type="evidence" value="ECO:0007669"/>
    <property type="project" value="UniProtKB-KW"/>
</dbReference>
<dbReference type="SUPFAM" id="SSF111331">
    <property type="entry name" value="NAD kinase/diacylglycerol kinase-like"/>
    <property type="match status" value="1"/>
</dbReference>
<dbReference type="Gene3D" id="2.60.200.40">
    <property type="match status" value="1"/>
</dbReference>
<accession>A0ABP8K581</accession>
<evidence type="ECO:0000256" key="2">
    <source>
        <dbReference type="ARBA" id="ARBA00022741"/>
    </source>
</evidence>
<dbReference type="PANTHER" id="PTHR12358:SF106">
    <property type="entry name" value="LIPID KINASE YEGS"/>
    <property type="match status" value="1"/>
</dbReference>
<dbReference type="PANTHER" id="PTHR12358">
    <property type="entry name" value="SPHINGOSINE KINASE"/>
    <property type="match status" value="1"/>
</dbReference>
<keyword evidence="3 6" id="KW-0418">Kinase</keyword>
<evidence type="ECO:0000256" key="3">
    <source>
        <dbReference type="ARBA" id="ARBA00022777"/>
    </source>
</evidence>
<evidence type="ECO:0000256" key="1">
    <source>
        <dbReference type="ARBA" id="ARBA00022679"/>
    </source>
</evidence>
<gene>
    <name evidence="6" type="ORF">GCM10023187_14370</name>
</gene>
<dbReference type="EMBL" id="BAABHB010000002">
    <property type="protein sequence ID" value="GAA4400821.1"/>
    <property type="molecule type" value="Genomic_DNA"/>
</dbReference>
<dbReference type="InterPro" id="IPR017438">
    <property type="entry name" value="ATP-NAD_kinase_N"/>
</dbReference>
<dbReference type="Pfam" id="PF00781">
    <property type="entry name" value="DAGK_cat"/>
    <property type="match status" value="1"/>
</dbReference>
<protein>
    <submittedName>
        <fullName evidence="6">Diacylglycerol kinase family lipid kinase</fullName>
    </submittedName>
</protein>
<dbReference type="RefSeq" id="WP_345265417.1">
    <property type="nucleotide sequence ID" value="NZ_BAABHB010000002.1"/>
</dbReference>
<reference evidence="7" key="1">
    <citation type="journal article" date="2019" name="Int. J. Syst. Evol. Microbiol.">
        <title>The Global Catalogue of Microorganisms (GCM) 10K type strain sequencing project: providing services to taxonomists for standard genome sequencing and annotation.</title>
        <authorList>
            <consortium name="The Broad Institute Genomics Platform"/>
            <consortium name="The Broad Institute Genome Sequencing Center for Infectious Disease"/>
            <person name="Wu L."/>
            <person name="Ma J."/>
        </authorList>
    </citation>
    <scope>NUCLEOTIDE SEQUENCE [LARGE SCALE GENOMIC DNA]</scope>
    <source>
        <strain evidence="7">JCM 17925</strain>
    </source>
</reference>
<dbReference type="Pfam" id="PF19279">
    <property type="entry name" value="YegS_C"/>
    <property type="match status" value="1"/>
</dbReference>
<evidence type="ECO:0000313" key="6">
    <source>
        <dbReference type="EMBL" id="GAA4400821.1"/>
    </source>
</evidence>
<dbReference type="InterPro" id="IPR016064">
    <property type="entry name" value="NAD/diacylglycerol_kinase_sf"/>
</dbReference>
<evidence type="ECO:0000259" key="5">
    <source>
        <dbReference type="PROSITE" id="PS50146"/>
    </source>
</evidence>
<keyword evidence="7" id="KW-1185">Reference proteome</keyword>
<evidence type="ECO:0000313" key="7">
    <source>
        <dbReference type="Proteomes" id="UP001500936"/>
    </source>
</evidence>
<dbReference type="InterPro" id="IPR001206">
    <property type="entry name" value="Diacylglycerol_kinase_cat_dom"/>
</dbReference>
<keyword evidence="4" id="KW-0067">ATP-binding</keyword>